<evidence type="ECO:0000256" key="2">
    <source>
        <dbReference type="ARBA" id="ARBA00023002"/>
    </source>
</evidence>
<dbReference type="GO" id="GO:0016491">
    <property type="term" value="F:oxidoreductase activity"/>
    <property type="evidence" value="ECO:0007669"/>
    <property type="project" value="UniProtKB-KW"/>
</dbReference>
<dbReference type="Gene3D" id="3.40.50.720">
    <property type="entry name" value="NAD(P)-binding Rossmann-like Domain"/>
    <property type="match status" value="1"/>
</dbReference>
<gene>
    <name evidence="3" type="ORF">MFMK1_001237</name>
</gene>
<dbReference type="PANTHER" id="PTHR44196:SF3">
    <property type="entry name" value="SHORT CHAIN DEHYDROGENASE FAMILY PROTEIN"/>
    <property type="match status" value="1"/>
</dbReference>
<organism evidence="3 4">
    <name type="scientific">Metallumcola ferriviriculae</name>
    <dbReference type="NCBI Taxonomy" id="3039180"/>
    <lineage>
        <taxon>Bacteria</taxon>
        <taxon>Bacillati</taxon>
        <taxon>Bacillota</taxon>
        <taxon>Clostridia</taxon>
        <taxon>Neomoorellales</taxon>
        <taxon>Desulfitibacteraceae</taxon>
        <taxon>Metallumcola</taxon>
    </lineage>
</organism>
<dbReference type="SUPFAM" id="SSF51735">
    <property type="entry name" value="NAD(P)-binding Rossmann-fold domains"/>
    <property type="match status" value="1"/>
</dbReference>
<evidence type="ECO:0000313" key="3">
    <source>
        <dbReference type="EMBL" id="WRO21429.1"/>
    </source>
</evidence>
<dbReference type="Pfam" id="PF00106">
    <property type="entry name" value="adh_short"/>
    <property type="match status" value="1"/>
</dbReference>
<dbReference type="InterPro" id="IPR020904">
    <property type="entry name" value="Sc_DH/Rdtase_CS"/>
</dbReference>
<protein>
    <submittedName>
        <fullName evidence="3">SDR family NAD(P)-dependent oxidoreductase</fullName>
    </submittedName>
</protein>
<dbReference type="InterPro" id="IPR002347">
    <property type="entry name" value="SDR_fam"/>
</dbReference>
<sequence length="232" mass="25208">MKKAIIIGASSGMGKELAKILSEDNFAVGLMARREDLLSDLQKQLSTTAYIKKADVAKPEEAMALLEELINEMDGTDIIVISAGVGHGNRNLEWAKEKETIDINVSGFTAMADAAFKYFADKGEGHIVGISSIAAIRGNAAGPAYNASKAFVSNYLEGLRMKAKKSKLPITVTDVQPGFVQTDMLKGKGLFWVSTPEKAAQQIYAAVKARKNKAYITKRWRLIAWALKLGIK</sequence>
<dbReference type="KEGG" id="dbc:MFMK1_001237"/>
<dbReference type="Proteomes" id="UP001329915">
    <property type="component" value="Chromosome"/>
</dbReference>
<reference evidence="3 4" key="1">
    <citation type="submission" date="2023-04" db="EMBL/GenBank/DDBJ databases">
        <authorList>
            <person name="Hsu D."/>
        </authorList>
    </citation>
    <scope>NUCLEOTIDE SEQUENCE [LARGE SCALE GENOMIC DNA]</scope>
    <source>
        <strain evidence="3 4">MK1</strain>
    </source>
</reference>
<dbReference type="GO" id="GO:0016020">
    <property type="term" value="C:membrane"/>
    <property type="evidence" value="ECO:0007669"/>
    <property type="project" value="TreeGrafter"/>
</dbReference>
<dbReference type="PRINTS" id="PR00081">
    <property type="entry name" value="GDHRDH"/>
</dbReference>
<name>A0AAU0UL12_9FIRM</name>
<dbReference type="RefSeq" id="WP_366924273.1">
    <property type="nucleotide sequence ID" value="NZ_CP121694.1"/>
</dbReference>
<keyword evidence="2" id="KW-0560">Oxidoreductase</keyword>
<accession>A0AAU0UL12</accession>
<dbReference type="AlphaFoldDB" id="A0AAU0UL12"/>
<dbReference type="EMBL" id="CP121694">
    <property type="protein sequence ID" value="WRO21429.1"/>
    <property type="molecule type" value="Genomic_DNA"/>
</dbReference>
<dbReference type="InterPro" id="IPR036291">
    <property type="entry name" value="NAD(P)-bd_dom_sf"/>
</dbReference>
<dbReference type="PROSITE" id="PS00061">
    <property type="entry name" value="ADH_SHORT"/>
    <property type="match status" value="1"/>
</dbReference>
<evidence type="ECO:0000313" key="4">
    <source>
        <dbReference type="Proteomes" id="UP001329915"/>
    </source>
</evidence>
<evidence type="ECO:0000256" key="1">
    <source>
        <dbReference type="ARBA" id="ARBA00006484"/>
    </source>
</evidence>
<comment type="similarity">
    <text evidence="1">Belongs to the short-chain dehydrogenases/reductases (SDR) family.</text>
</comment>
<dbReference type="PANTHER" id="PTHR44196">
    <property type="entry name" value="DEHYDROGENASE/REDUCTASE SDR FAMILY MEMBER 7B"/>
    <property type="match status" value="1"/>
</dbReference>
<keyword evidence="4" id="KW-1185">Reference proteome</keyword>
<proteinExistence type="inferred from homology"/>